<dbReference type="Pfam" id="PF02770">
    <property type="entry name" value="Acyl-CoA_dh_M"/>
    <property type="match status" value="1"/>
</dbReference>
<gene>
    <name evidence="10" type="ordered locus">Sulac_1867</name>
</gene>
<keyword evidence="11" id="KW-1185">Reference proteome</keyword>
<dbReference type="EMBL" id="CP003179">
    <property type="protein sequence ID" value="AEW05360.1"/>
    <property type="molecule type" value="Genomic_DNA"/>
</dbReference>
<evidence type="ECO:0000256" key="6">
    <source>
        <dbReference type="RuleBase" id="RU362125"/>
    </source>
</evidence>
<organism evidence="10 11">
    <name type="scientific">Sulfobacillus acidophilus (strain ATCC 700253 / DSM 10332 / NAL)</name>
    <dbReference type="NCBI Taxonomy" id="679936"/>
    <lineage>
        <taxon>Bacteria</taxon>
        <taxon>Bacillati</taxon>
        <taxon>Bacillota</taxon>
        <taxon>Clostridia</taxon>
        <taxon>Eubacteriales</taxon>
        <taxon>Clostridiales Family XVII. Incertae Sedis</taxon>
        <taxon>Sulfobacillus</taxon>
    </lineage>
</organism>
<dbReference type="GO" id="GO:0050660">
    <property type="term" value="F:flavin adenine dinucleotide binding"/>
    <property type="evidence" value="ECO:0007669"/>
    <property type="project" value="InterPro"/>
</dbReference>
<dbReference type="InterPro" id="IPR037069">
    <property type="entry name" value="AcylCoA_DH/ox_N_sf"/>
</dbReference>
<dbReference type="InterPro" id="IPR013786">
    <property type="entry name" value="AcylCoA_DH/ox_N"/>
</dbReference>
<dbReference type="InterPro" id="IPR009100">
    <property type="entry name" value="AcylCoA_DH/oxidase_NM_dom_sf"/>
</dbReference>
<dbReference type="PANTHER" id="PTHR43884:SF12">
    <property type="entry name" value="ISOVALERYL-COA DEHYDROGENASE, MITOCHONDRIAL-RELATED"/>
    <property type="match status" value="1"/>
</dbReference>
<dbReference type="KEGG" id="sap:Sulac_1867"/>
<accession>G8U0Q7</accession>
<dbReference type="Gene3D" id="2.40.110.10">
    <property type="entry name" value="Butyryl-CoA Dehydrogenase, subunit A, domain 2"/>
    <property type="match status" value="1"/>
</dbReference>
<dbReference type="Gene3D" id="1.10.540.10">
    <property type="entry name" value="Acyl-CoA dehydrogenase/oxidase, N-terminal domain"/>
    <property type="match status" value="1"/>
</dbReference>
<dbReference type="AlphaFoldDB" id="G8U0Q7"/>
<reference evidence="10 11" key="2">
    <citation type="journal article" date="2012" name="Stand. Genomic Sci.">
        <title>Complete genome sequence of the moderately thermophilic mineral-sulfide-oxidizing firmicute Sulfobacillus acidophilus type strain (NAL(T)).</title>
        <authorList>
            <person name="Anderson I."/>
            <person name="Chertkov O."/>
            <person name="Chen A."/>
            <person name="Saunders E."/>
            <person name="Lapidus A."/>
            <person name="Nolan M."/>
            <person name="Lucas S."/>
            <person name="Hammon N."/>
            <person name="Deshpande S."/>
            <person name="Cheng J.F."/>
            <person name="Han C."/>
            <person name="Tapia R."/>
            <person name="Goodwin L.A."/>
            <person name="Pitluck S."/>
            <person name="Liolios K."/>
            <person name="Pagani I."/>
            <person name="Ivanova N."/>
            <person name="Mikhailova N."/>
            <person name="Pati A."/>
            <person name="Palaniappan K."/>
            <person name="Land M."/>
            <person name="Pan C."/>
            <person name="Rohde M."/>
            <person name="Pukall R."/>
            <person name="Goker M."/>
            <person name="Detter J.C."/>
            <person name="Woyke T."/>
            <person name="Bristow J."/>
            <person name="Eisen J.A."/>
            <person name="Markowitz V."/>
            <person name="Hugenholtz P."/>
            <person name="Kyrpides N.C."/>
            <person name="Klenk H.P."/>
            <person name="Mavromatis K."/>
        </authorList>
    </citation>
    <scope>NUCLEOTIDE SEQUENCE [LARGE SCALE GENOMIC DNA]</scope>
    <source>
        <strain evidence="11">ATCC 700253 / DSM 10332 / NAL</strain>
    </source>
</reference>
<dbReference type="PROSITE" id="PS00073">
    <property type="entry name" value="ACYL_COA_DH_2"/>
    <property type="match status" value="1"/>
</dbReference>
<dbReference type="GO" id="GO:0016937">
    <property type="term" value="F:short-chain fatty acyl-CoA dehydrogenase activity"/>
    <property type="evidence" value="ECO:0007669"/>
    <property type="project" value="UniProtKB-EC"/>
</dbReference>
<evidence type="ECO:0000259" key="7">
    <source>
        <dbReference type="Pfam" id="PF00441"/>
    </source>
</evidence>
<dbReference type="PIRSF" id="PIRSF016578">
    <property type="entry name" value="HsaA"/>
    <property type="match status" value="1"/>
</dbReference>
<sequence>MTETYELSEEQRLFQDTVRRLAKERVEPRAAEIDRTGEFPWDMVELFREYGLIGVGMPEEYGGGGADLLTFCLAVEEVARVCATSSLIIAAQHLGAMPILIAGNPEQKRRFLPPIAQGEQLAAFALTEPEAGSDAGGTRTRAVLDGDSYRLTGTKVFITNGGLAKTLVVFASTNPERGVKGISAFVVDGQASGLSVGRIEDKMGIRGSQTAMLNFDDVRVPRDQRLGEEGDGFKIAMRTLDRTRPGIAAQALGISQGALDVTVEHLTQRRQFGRPLIEQEAIQFMLADMQTQIEASRQLLYRAATVVERAGFETESSAEVTRYSAMAKLMCSETAMRVTTDAVQLFGGYGYIRDYPVERMMRDAKITQIYEGTNQIQRLVIFRNMLQGGSRA</sequence>
<feature type="domain" description="Acyl-CoA dehydrogenase/oxidase C-terminal" evidence="7">
    <location>
        <begin position="230"/>
        <end position="386"/>
    </location>
</feature>
<dbReference type="InterPro" id="IPR046373">
    <property type="entry name" value="Acyl-CoA_Oxase/DH_mid-dom_sf"/>
</dbReference>
<evidence type="ECO:0000259" key="9">
    <source>
        <dbReference type="Pfam" id="PF02771"/>
    </source>
</evidence>
<dbReference type="SUPFAM" id="SSF47203">
    <property type="entry name" value="Acyl-CoA dehydrogenase C-terminal domain-like"/>
    <property type="match status" value="1"/>
</dbReference>
<protein>
    <submittedName>
        <fullName evidence="10">Butyryl-CoA dehydrogenase</fullName>
        <ecNumber evidence="10">1.3.8.1</ecNumber>
    </submittedName>
</protein>
<dbReference type="InterPro" id="IPR006089">
    <property type="entry name" value="Acyl-CoA_DH_CS"/>
</dbReference>
<feature type="domain" description="Acyl-CoA dehydrogenase/oxidase N-terminal" evidence="9">
    <location>
        <begin position="8"/>
        <end position="119"/>
    </location>
</feature>
<reference evidence="11" key="1">
    <citation type="submission" date="2011-12" db="EMBL/GenBank/DDBJ databases">
        <title>The complete genome of chromosome of Sulfobacillus acidophilus DSM 10332.</title>
        <authorList>
            <person name="Lucas S."/>
            <person name="Han J."/>
            <person name="Lapidus A."/>
            <person name="Bruce D."/>
            <person name="Goodwin L."/>
            <person name="Pitluck S."/>
            <person name="Peters L."/>
            <person name="Kyrpides N."/>
            <person name="Mavromatis K."/>
            <person name="Ivanova N."/>
            <person name="Mikhailova N."/>
            <person name="Chertkov O."/>
            <person name="Saunders E."/>
            <person name="Detter J.C."/>
            <person name="Tapia R."/>
            <person name="Han C."/>
            <person name="Land M."/>
            <person name="Hauser L."/>
            <person name="Markowitz V."/>
            <person name="Cheng J.-F."/>
            <person name="Hugenholtz P."/>
            <person name="Woyke T."/>
            <person name="Wu D."/>
            <person name="Pukall R."/>
            <person name="Gehrich-Schroeter G."/>
            <person name="Schneider S."/>
            <person name="Klenk H.-P."/>
            <person name="Eisen J.A."/>
        </authorList>
    </citation>
    <scope>NUCLEOTIDE SEQUENCE [LARGE SCALE GENOMIC DNA]</scope>
    <source>
        <strain evidence="11">ATCC 700253 / DSM 10332 / NAL</strain>
    </source>
</reference>
<dbReference type="STRING" id="679936.Sulac_1867"/>
<dbReference type="Gene3D" id="1.20.140.10">
    <property type="entry name" value="Butyryl-CoA Dehydrogenase, subunit A, domain 3"/>
    <property type="match status" value="1"/>
</dbReference>
<dbReference type="FunFam" id="1.10.540.10:FF:000002">
    <property type="entry name" value="Acyl-CoA dehydrogenase FadE19"/>
    <property type="match status" value="1"/>
</dbReference>
<evidence type="ECO:0000256" key="1">
    <source>
        <dbReference type="ARBA" id="ARBA00001974"/>
    </source>
</evidence>
<dbReference type="EC" id="1.3.8.1" evidence="10"/>
<name>G8U0Q7_SULAD</name>
<evidence type="ECO:0000256" key="5">
    <source>
        <dbReference type="ARBA" id="ARBA00023002"/>
    </source>
</evidence>
<dbReference type="InterPro" id="IPR006091">
    <property type="entry name" value="Acyl-CoA_Oxase/DH_mid-dom"/>
</dbReference>
<evidence type="ECO:0000256" key="3">
    <source>
        <dbReference type="ARBA" id="ARBA00022630"/>
    </source>
</evidence>
<keyword evidence="4 6" id="KW-0274">FAD</keyword>
<dbReference type="FunFam" id="2.40.110.10:FF:000001">
    <property type="entry name" value="Acyl-CoA dehydrogenase, mitochondrial"/>
    <property type="match status" value="1"/>
</dbReference>
<keyword evidence="3 6" id="KW-0285">Flavoprotein</keyword>
<dbReference type="HOGENOM" id="CLU_018204_0_2_9"/>
<dbReference type="Pfam" id="PF02771">
    <property type="entry name" value="Acyl-CoA_dh_N"/>
    <property type="match status" value="1"/>
</dbReference>
<evidence type="ECO:0000256" key="4">
    <source>
        <dbReference type="ARBA" id="ARBA00022827"/>
    </source>
</evidence>
<evidence type="ECO:0000259" key="8">
    <source>
        <dbReference type="Pfam" id="PF02770"/>
    </source>
</evidence>
<evidence type="ECO:0000313" key="10">
    <source>
        <dbReference type="EMBL" id="AEW05360.1"/>
    </source>
</evidence>
<feature type="domain" description="Acyl-CoA oxidase/dehydrogenase middle" evidence="8">
    <location>
        <begin position="123"/>
        <end position="218"/>
    </location>
</feature>
<dbReference type="Pfam" id="PF00441">
    <property type="entry name" value="Acyl-CoA_dh_1"/>
    <property type="match status" value="1"/>
</dbReference>
<dbReference type="SUPFAM" id="SSF56645">
    <property type="entry name" value="Acyl-CoA dehydrogenase NM domain-like"/>
    <property type="match status" value="1"/>
</dbReference>
<dbReference type="InterPro" id="IPR036250">
    <property type="entry name" value="AcylCo_DH-like_C"/>
</dbReference>
<dbReference type="InterPro" id="IPR009075">
    <property type="entry name" value="AcylCo_DH/oxidase_C"/>
</dbReference>
<comment type="similarity">
    <text evidence="2 6">Belongs to the acyl-CoA dehydrogenase family.</text>
</comment>
<dbReference type="PATRIC" id="fig|679936.5.peg.1933"/>
<dbReference type="FunFam" id="1.20.140.10:FF:000004">
    <property type="entry name" value="Acyl-CoA dehydrogenase FadE25"/>
    <property type="match status" value="1"/>
</dbReference>
<dbReference type="PANTHER" id="PTHR43884">
    <property type="entry name" value="ACYL-COA DEHYDROGENASE"/>
    <property type="match status" value="1"/>
</dbReference>
<proteinExistence type="inferred from homology"/>
<dbReference type="PROSITE" id="PS00072">
    <property type="entry name" value="ACYL_COA_DH_1"/>
    <property type="match status" value="1"/>
</dbReference>
<evidence type="ECO:0000313" key="11">
    <source>
        <dbReference type="Proteomes" id="UP000005439"/>
    </source>
</evidence>
<evidence type="ECO:0000256" key="2">
    <source>
        <dbReference type="ARBA" id="ARBA00009347"/>
    </source>
</evidence>
<dbReference type="Proteomes" id="UP000005439">
    <property type="component" value="Chromosome"/>
</dbReference>
<keyword evidence="5 6" id="KW-0560">Oxidoreductase</keyword>
<comment type="cofactor">
    <cofactor evidence="1 6">
        <name>FAD</name>
        <dbReference type="ChEBI" id="CHEBI:57692"/>
    </cofactor>
</comment>